<dbReference type="Pfam" id="PF00171">
    <property type="entry name" value="Aldedh"/>
    <property type="match status" value="2"/>
</dbReference>
<comment type="caution">
    <text evidence="2">The sequence shown here is derived from an EMBL/GenBank/DDBJ whole genome shotgun (WGS) entry which is preliminary data.</text>
</comment>
<dbReference type="InterPro" id="IPR015590">
    <property type="entry name" value="Aldehyde_DH_dom"/>
</dbReference>
<dbReference type="Gene3D" id="3.40.605.10">
    <property type="entry name" value="Aldehyde Dehydrogenase, Chain A, domain 1"/>
    <property type="match status" value="1"/>
</dbReference>
<name>A0A498HGD0_MALDO</name>
<sequence>MCVLPRQVGRSSEVRGIGKTIPTLDTKTGDVIAHAAEGDAEDERSRVLFRFADLNGKHSDEIAALETWDNGKPFEQAAEIEAKMLARFFRYHAGMDVFYDTTTPYALACGNTIVLKTAEQKPYVVCSICSNSVARATNSSNSGWAASVPVCTNFSYECMFSAKKLSLIPPQGQCCCAGSRTFVHEKVYDEFTEKARAHAERRVVGDPSKGGVEQDQFEKIPKYIDYGVKGGAKMEPEERGLAQRVSILSPLYYQMFRDLNEVIRREKITLTMENNSRYGLAAGVFTQNIDTETY</sequence>
<reference evidence="2 3" key="1">
    <citation type="submission" date="2018-10" db="EMBL/GenBank/DDBJ databases">
        <title>A high-quality apple genome assembly.</title>
        <authorList>
            <person name="Hu J."/>
        </authorList>
    </citation>
    <scope>NUCLEOTIDE SEQUENCE [LARGE SCALE GENOMIC DNA]</scope>
    <source>
        <strain evidence="3">cv. HFTH1</strain>
        <tissue evidence="2">Young leaf</tissue>
    </source>
</reference>
<dbReference type="Proteomes" id="UP000290289">
    <property type="component" value="Chromosome 16"/>
</dbReference>
<dbReference type="STRING" id="3750.A0A498HGD0"/>
<feature type="domain" description="Aldehyde dehydrogenase" evidence="1">
    <location>
        <begin position="42"/>
        <end position="95"/>
    </location>
</feature>
<keyword evidence="3" id="KW-1185">Reference proteome</keyword>
<dbReference type="SUPFAM" id="SSF53720">
    <property type="entry name" value="ALDH-like"/>
    <property type="match status" value="1"/>
</dbReference>
<protein>
    <recommendedName>
        <fullName evidence="1">Aldehyde dehydrogenase domain-containing protein</fullName>
    </recommendedName>
</protein>
<dbReference type="GO" id="GO:0016620">
    <property type="term" value="F:oxidoreductase activity, acting on the aldehyde or oxo group of donors, NAD or NADP as acceptor"/>
    <property type="evidence" value="ECO:0007669"/>
    <property type="project" value="InterPro"/>
</dbReference>
<dbReference type="InterPro" id="IPR016163">
    <property type="entry name" value="Ald_DH_C"/>
</dbReference>
<proteinExistence type="predicted"/>
<dbReference type="InterPro" id="IPR016162">
    <property type="entry name" value="Ald_DH_N"/>
</dbReference>
<accession>A0A498HGD0</accession>
<evidence type="ECO:0000313" key="2">
    <source>
        <dbReference type="EMBL" id="RXH69780.1"/>
    </source>
</evidence>
<dbReference type="InterPro" id="IPR016161">
    <property type="entry name" value="Ald_DH/histidinol_DH"/>
</dbReference>
<dbReference type="EMBL" id="RDQH01000342">
    <property type="protein sequence ID" value="RXH69780.1"/>
    <property type="molecule type" value="Genomic_DNA"/>
</dbReference>
<dbReference type="PANTHER" id="PTHR11699">
    <property type="entry name" value="ALDEHYDE DEHYDROGENASE-RELATED"/>
    <property type="match status" value="1"/>
</dbReference>
<evidence type="ECO:0000259" key="1">
    <source>
        <dbReference type="Pfam" id="PF00171"/>
    </source>
</evidence>
<dbReference type="AlphaFoldDB" id="A0A498HGD0"/>
<feature type="domain" description="Aldehyde dehydrogenase" evidence="1">
    <location>
        <begin position="171"/>
        <end position="237"/>
    </location>
</feature>
<dbReference type="Gene3D" id="3.40.309.10">
    <property type="entry name" value="Aldehyde Dehydrogenase, Chain A, domain 2"/>
    <property type="match status" value="1"/>
</dbReference>
<organism evidence="2 3">
    <name type="scientific">Malus domestica</name>
    <name type="common">Apple</name>
    <name type="synonym">Pyrus malus</name>
    <dbReference type="NCBI Taxonomy" id="3750"/>
    <lineage>
        <taxon>Eukaryota</taxon>
        <taxon>Viridiplantae</taxon>
        <taxon>Streptophyta</taxon>
        <taxon>Embryophyta</taxon>
        <taxon>Tracheophyta</taxon>
        <taxon>Spermatophyta</taxon>
        <taxon>Magnoliopsida</taxon>
        <taxon>eudicotyledons</taxon>
        <taxon>Gunneridae</taxon>
        <taxon>Pentapetalae</taxon>
        <taxon>rosids</taxon>
        <taxon>fabids</taxon>
        <taxon>Rosales</taxon>
        <taxon>Rosaceae</taxon>
        <taxon>Amygdaloideae</taxon>
        <taxon>Maleae</taxon>
        <taxon>Malus</taxon>
    </lineage>
</organism>
<gene>
    <name evidence="2" type="ORF">DVH24_007036</name>
</gene>
<evidence type="ECO:0000313" key="3">
    <source>
        <dbReference type="Proteomes" id="UP000290289"/>
    </source>
</evidence>